<evidence type="ECO:0000256" key="4">
    <source>
        <dbReference type="PIRSR" id="PIRSR001112-1"/>
    </source>
</evidence>
<dbReference type="PRINTS" id="PR00412">
    <property type="entry name" value="EPOXHYDRLASE"/>
</dbReference>
<proteinExistence type="inferred from homology"/>
<feature type="active site" description="Proton donor" evidence="4">
    <location>
        <position position="315"/>
    </location>
</feature>
<dbReference type="InterPro" id="IPR000639">
    <property type="entry name" value="Epox_hydrolase-like"/>
</dbReference>
<organism evidence="6 7">
    <name type="scientific">Rhodonia placenta</name>
    <dbReference type="NCBI Taxonomy" id="104341"/>
    <lineage>
        <taxon>Eukaryota</taxon>
        <taxon>Fungi</taxon>
        <taxon>Dikarya</taxon>
        <taxon>Basidiomycota</taxon>
        <taxon>Agaricomycotina</taxon>
        <taxon>Agaricomycetes</taxon>
        <taxon>Polyporales</taxon>
        <taxon>Adustoporiaceae</taxon>
        <taxon>Rhodonia</taxon>
    </lineage>
</organism>
<sequence length="404" mass="45534">MAHDERPFTISVADAELEFLQKKLALSRLPDELEDADWNYGVPLADVKRLLLRWQNGYDWRAAEAEINKIPQFTRQIEVESFGKLDVHYVHQRSTVENAIPLLFIHGWPGHFLEVRKLLPLFTTASPDHPSFHVVALSLPGFGFSDAPTKPGFNGAKYAETCNKLMLALGYDEYVVQGGDWGSFIARILASKYGHQSVKAFHTNFPNVREPPSLWTHPRQFFAHLITPYSAAERVGLERTQWFVAQGRGYFHEQSTQPQTLGYALADSPAALLAWIYEKLVRWTDAYPWEDDEVLTWISVYWFSKPGPAASLRIYYETVAANEYSAILPTSTIPCGLSFFPKELTIPPKTWARTIGNVVYESRHQSGGHFAAHEKPEELAADVRAMFGRGGPAFGVVSGRAGYD</sequence>
<dbReference type="SUPFAM" id="SSF53474">
    <property type="entry name" value="alpha/beta-Hydrolases"/>
    <property type="match status" value="1"/>
</dbReference>
<evidence type="ECO:0000259" key="5">
    <source>
        <dbReference type="Pfam" id="PF06441"/>
    </source>
</evidence>
<feature type="domain" description="Epoxide hydrolase N-terminal" evidence="5">
    <location>
        <begin position="6"/>
        <end position="115"/>
    </location>
</feature>
<dbReference type="PIRSF" id="PIRSF001112">
    <property type="entry name" value="Epoxide_hydrolase"/>
    <property type="match status" value="1"/>
</dbReference>
<dbReference type="PANTHER" id="PTHR21661:SF35">
    <property type="entry name" value="EPOXIDE HYDROLASE"/>
    <property type="match status" value="1"/>
</dbReference>
<dbReference type="GO" id="GO:0004301">
    <property type="term" value="F:epoxide hydrolase activity"/>
    <property type="evidence" value="ECO:0007669"/>
    <property type="project" value="TreeGrafter"/>
</dbReference>
<evidence type="ECO:0000256" key="2">
    <source>
        <dbReference type="ARBA" id="ARBA00022797"/>
    </source>
</evidence>
<name>A0A8H7NW42_9APHY</name>
<dbReference type="AlphaFoldDB" id="A0A8H7NW42"/>
<gene>
    <name evidence="6" type="ORF">IEO21_08449</name>
</gene>
<comment type="caution">
    <text evidence="6">The sequence shown here is derived from an EMBL/GenBank/DDBJ whole genome shotgun (WGS) entry which is preliminary data.</text>
</comment>
<protein>
    <recommendedName>
        <fullName evidence="5">Epoxide hydrolase N-terminal domain-containing protein</fullName>
    </recommendedName>
</protein>
<dbReference type="InterPro" id="IPR016292">
    <property type="entry name" value="Epoxide_hydrolase"/>
</dbReference>
<evidence type="ECO:0000256" key="1">
    <source>
        <dbReference type="ARBA" id="ARBA00010088"/>
    </source>
</evidence>
<dbReference type="Pfam" id="PF06441">
    <property type="entry name" value="EHN"/>
    <property type="match status" value="1"/>
</dbReference>
<dbReference type="InterPro" id="IPR029058">
    <property type="entry name" value="AB_hydrolase_fold"/>
</dbReference>
<keyword evidence="2" id="KW-0058">Aromatic hydrocarbons catabolism</keyword>
<reference evidence="6" key="1">
    <citation type="submission" date="2020-11" db="EMBL/GenBank/DDBJ databases">
        <authorList>
            <person name="Koelle M."/>
            <person name="Horta M.A.C."/>
            <person name="Nowrousian M."/>
            <person name="Ohm R.A."/>
            <person name="Benz P."/>
            <person name="Pilgard A."/>
        </authorList>
    </citation>
    <scope>NUCLEOTIDE SEQUENCE</scope>
    <source>
        <strain evidence="6">FPRL280</strain>
    </source>
</reference>
<keyword evidence="3" id="KW-0378">Hydrolase</keyword>
<feature type="active site" description="Nucleophile" evidence="4">
    <location>
        <position position="180"/>
    </location>
</feature>
<reference evidence="6" key="2">
    <citation type="journal article" name="Front. Microbiol.">
        <title>Degradative Capacity of Two Strains of Rhodonia placenta: From Phenotype to Genotype.</title>
        <authorList>
            <person name="Kolle M."/>
            <person name="Horta M.A.C."/>
            <person name="Nowrousian M."/>
            <person name="Ohm R.A."/>
            <person name="Benz J.P."/>
            <person name="Pilgard A."/>
        </authorList>
    </citation>
    <scope>NUCLEOTIDE SEQUENCE</scope>
    <source>
        <strain evidence="6">FPRL280</strain>
    </source>
</reference>
<accession>A0A8H7NW42</accession>
<evidence type="ECO:0000313" key="6">
    <source>
        <dbReference type="EMBL" id="KAF9806935.1"/>
    </source>
</evidence>
<comment type="similarity">
    <text evidence="1">Belongs to the peptidase S33 family.</text>
</comment>
<evidence type="ECO:0000256" key="3">
    <source>
        <dbReference type="ARBA" id="ARBA00022801"/>
    </source>
</evidence>
<evidence type="ECO:0000313" key="7">
    <source>
        <dbReference type="Proteomes" id="UP000639403"/>
    </source>
</evidence>
<dbReference type="GO" id="GO:0097176">
    <property type="term" value="P:epoxide metabolic process"/>
    <property type="evidence" value="ECO:0007669"/>
    <property type="project" value="TreeGrafter"/>
</dbReference>
<dbReference type="EMBL" id="JADOXO010000301">
    <property type="protein sequence ID" value="KAF9806935.1"/>
    <property type="molecule type" value="Genomic_DNA"/>
</dbReference>
<dbReference type="Gene3D" id="3.40.50.1820">
    <property type="entry name" value="alpha/beta hydrolase"/>
    <property type="match status" value="1"/>
</dbReference>
<feature type="active site" description="Proton acceptor" evidence="4">
    <location>
        <position position="369"/>
    </location>
</feature>
<dbReference type="Proteomes" id="UP000639403">
    <property type="component" value="Unassembled WGS sequence"/>
</dbReference>
<dbReference type="PANTHER" id="PTHR21661">
    <property type="entry name" value="EPOXIDE HYDROLASE 1-RELATED"/>
    <property type="match status" value="1"/>
</dbReference>
<dbReference type="InterPro" id="IPR010497">
    <property type="entry name" value="Epoxide_hydro_N"/>
</dbReference>